<accession>A0AC35GSA6</accession>
<dbReference type="Proteomes" id="UP000887580">
    <property type="component" value="Unplaced"/>
</dbReference>
<protein>
    <submittedName>
        <fullName evidence="2">FERM domain-containing protein</fullName>
    </submittedName>
</protein>
<evidence type="ECO:0000313" key="2">
    <source>
        <dbReference type="WBParaSite" id="PS1159_v2.g7797.t1"/>
    </source>
</evidence>
<dbReference type="WBParaSite" id="PS1159_v2.g7797.t1">
    <property type="protein sequence ID" value="PS1159_v2.g7797.t1"/>
    <property type="gene ID" value="PS1159_v2.g7797"/>
</dbReference>
<sequence>MNHANFRKLSEHRGINLPFDMSDIKRTLSAQPCLSTTTDDLSPVSRVTSDKSLPNERSLSDSHSFVQRSSESNGKTLELMDIRIFFSDGKCVQFTVEGGSVARAEDLLQLVAEHLNIPEKIAHEVFALWLTSPLLEVQLKPQHIAAEVHNKWPSFLRKYTYANEADIVYDEPLLILKRKVSLSPEMEKKYIQDCEGIVDTLYLDAKDEYLSGRYLVDVETALDLAALQILIEYGPYDENDAEILDLVHVRLPEFVPAQHLSHVRSFQLFGLSIMECKAGLEKEVFQRYKDCSKLYGDQCARKKAYLDILRPTPFYGAAFFDGRTDRRSSSKPFLDFGKRFFTGFSPSAKMNVRIGIQSNNITVVDPIKHEILLTQKIEDCSWLSNKDNDNPEFYLHFPDPFFVTHHHHTSNRAAENGQNTAAPQSKILQIFSKQTCMMVALLDSLDEIAVSELGSAHDLHHDHHTVLSDNDTSCVASSDEADSTYSPNTTATESLTQSKAPSTVGSRSTHTRSSSSSRDSIYSNYKLSKLCLATLDPKGCCVEVHGSLKQLFVPVH</sequence>
<proteinExistence type="predicted"/>
<evidence type="ECO:0000313" key="1">
    <source>
        <dbReference type="Proteomes" id="UP000887580"/>
    </source>
</evidence>
<reference evidence="2" key="1">
    <citation type="submission" date="2022-11" db="UniProtKB">
        <authorList>
            <consortium name="WormBaseParasite"/>
        </authorList>
    </citation>
    <scope>IDENTIFICATION</scope>
</reference>
<organism evidence="1 2">
    <name type="scientific">Panagrolaimus sp. PS1159</name>
    <dbReference type="NCBI Taxonomy" id="55785"/>
    <lineage>
        <taxon>Eukaryota</taxon>
        <taxon>Metazoa</taxon>
        <taxon>Ecdysozoa</taxon>
        <taxon>Nematoda</taxon>
        <taxon>Chromadorea</taxon>
        <taxon>Rhabditida</taxon>
        <taxon>Tylenchina</taxon>
        <taxon>Panagrolaimomorpha</taxon>
        <taxon>Panagrolaimoidea</taxon>
        <taxon>Panagrolaimidae</taxon>
        <taxon>Panagrolaimus</taxon>
    </lineage>
</organism>
<name>A0AC35GSA6_9BILA</name>